<dbReference type="InterPro" id="IPR002110">
    <property type="entry name" value="Ankyrin_rpt"/>
</dbReference>
<dbReference type="Pfam" id="PF00023">
    <property type="entry name" value="Ank"/>
    <property type="match status" value="1"/>
</dbReference>
<evidence type="ECO:0000256" key="2">
    <source>
        <dbReference type="ARBA" id="ARBA00023043"/>
    </source>
</evidence>
<keyword evidence="1" id="KW-0677">Repeat</keyword>
<proteinExistence type="predicted"/>
<dbReference type="OrthoDB" id="5657095at2"/>
<dbReference type="Proteomes" id="UP000186917">
    <property type="component" value="Unassembled WGS sequence"/>
</dbReference>
<dbReference type="PROSITE" id="PS50088">
    <property type="entry name" value="ANK_REPEAT"/>
    <property type="match status" value="2"/>
</dbReference>
<dbReference type="Pfam" id="PF12796">
    <property type="entry name" value="Ank_2"/>
    <property type="match status" value="1"/>
</dbReference>
<dbReference type="PROSITE" id="PS50297">
    <property type="entry name" value="ANK_REP_REGION"/>
    <property type="match status" value="2"/>
</dbReference>
<dbReference type="GO" id="GO:0085020">
    <property type="term" value="P:protein K6-linked ubiquitination"/>
    <property type="evidence" value="ECO:0007669"/>
    <property type="project" value="TreeGrafter"/>
</dbReference>
<accession>A0A173MBF7</accession>
<evidence type="ECO:0000256" key="1">
    <source>
        <dbReference type="ARBA" id="ARBA00022737"/>
    </source>
</evidence>
<evidence type="ECO:0000256" key="3">
    <source>
        <dbReference type="PROSITE-ProRule" id="PRU00023"/>
    </source>
</evidence>
<dbReference type="GO" id="GO:0004842">
    <property type="term" value="F:ubiquitin-protein transferase activity"/>
    <property type="evidence" value="ECO:0007669"/>
    <property type="project" value="TreeGrafter"/>
</dbReference>
<keyword evidence="5" id="KW-1185">Reference proteome</keyword>
<name>A0A173MBF7_9BACT</name>
<reference evidence="5" key="1">
    <citation type="submission" date="2017-01" db="EMBL/GenBank/DDBJ databases">
        <authorList>
            <person name="Varghese N."/>
            <person name="Submissions S."/>
        </authorList>
    </citation>
    <scope>NUCLEOTIDE SEQUENCE [LARGE SCALE GENOMIC DNA]</scope>
    <source>
        <strain evidence="5">DSM 21054</strain>
    </source>
</reference>
<dbReference type="AlphaFoldDB" id="A0A173MBF7"/>
<evidence type="ECO:0000313" key="5">
    <source>
        <dbReference type="Proteomes" id="UP000186917"/>
    </source>
</evidence>
<feature type="repeat" description="ANK" evidence="3">
    <location>
        <begin position="30"/>
        <end position="62"/>
    </location>
</feature>
<sequence>MDIFDAARSNEVTALRSFIDAGQINSIDARGSSPLIIAGYYGHLEAVNCLLQYGADTEIKDSMGNTALMGVCFKGYLAVAAALCEQGAVIDHPNGNGATALTFAATFGQNEIIRLLLHKGANPLHRDHFGKNPVDYALLQGNAAGYEMLARAANERIGIPQ</sequence>
<dbReference type="KEGG" id="fln:FLA_0894"/>
<dbReference type="PANTHER" id="PTHR24171:SF8">
    <property type="entry name" value="BRCA1-ASSOCIATED RING DOMAIN PROTEIN 1"/>
    <property type="match status" value="1"/>
</dbReference>
<dbReference type="SMART" id="SM00248">
    <property type="entry name" value="ANK"/>
    <property type="match status" value="3"/>
</dbReference>
<organism evidence="4 5">
    <name type="scientific">Filimonas lacunae</name>
    <dbReference type="NCBI Taxonomy" id="477680"/>
    <lineage>
        <taxon>Bacteria</taxon>
        <taxon>Pseudomonadati</taxon>
        <taxon>Bacteroidota</taxon>
        <taxon>Chitinophagia</taxon>
        <taxon>Chitinophagales</taxon>
        <taxon>Chitinophagaceae</taxon>
        <taxon>Filimonas</taxon>
    </lineage>
</organism>
<gene>
    <name evidence="4" type="ORF">SAMN05421788_113153</name>
</gene>
<protein>
    <submittedName>
        <fullName evidence="4">Uncharacterized protein</fullName>
    </submittedName>
</protein>
<evidence type="ECO:0000313" key="4">
    <source>
        <dbReference type="EMBL" id="SIT33839.1"/>
    </source>
</evidence>
<dbReference type="STRING" id="477680.SAMN05421788_113153"/>
<dbReference type="InterPro" id="IPR036770">
    <property type="entry name" value="Ankyrin_rpt-contain_sf"/>
</dbReference>
<keyword evidence="2 3" id="KW-0040">ANK repeat</keyword>
<feature type="repeat" description="ANK" evidence="3">
    <location>
        <begin position="96"/>
        <end position="128"/>
    </location>
</feature>
<dbReference type="SUPFAM" id="SSF48403">
    <property type="entry name" value="Ankyrin repeat"/>
    <property type="match status" value="1"/>
</dbReference>
<dbReference type="Gene3D" id="1.25.40.20">
    <property type="entry name" value="Ankyrin repeat-containing domain"/>
    <property type="match status" value="1"/>
</dbReference>
<dbReference type="EMBL" id="FTOR01000013">
    <property type="protein sequence ID" value="SIT33839.1"/>
    <property type="molecule type" value="Genomic_DNA"/>
</dbReference>
<dbReference type="RefSeq" id="WP_076382425.1">
    <property type="nucleotide sequence ID" value="NZ_AP017422.1"/>
</dbReference>
<dbReference type="PANTHER" id="PTHR24171">
    <property type="entry name" value="ANKYRIN REPEAT DOMAIN-CONTAINING PROTEIN 39-RELATED"/>
    <property type="match status" value="1"/>
</dbReference>